<evidence type="ECO:0000256" key="4">
    <source>
        <dbReference type="ARBA" id="ARBA00023270"/>
    </source>
</evidence>
<protein>
    <recommendedName>
        <fullName evidence="7">Deoxyribose-phosphate aldolase</fullName>
        <shortName evidence="7">DERA</shortName>
        <ecNumber evidence="7">4.1.2.4</ecNumber>
    </recommendedName>
    <alternativeName>
        <fullName evidence="7">2-deoxy-D-ribose 5-phosphate aldolase</fullName>
    </alternativeName>
    <alternativeName>
        <fullName evidence="7">Phosphodeoxyriboaldolase</fullName>
        <shortName evidence="7">Deoxyriboaldolase</shortName>
    </alternativeName>
</protein>
<feature type="active site" description="Proton donor/acceptor" evidence="7">
    <location>
        <position position="180"/>
    </location>
</feature>
<keyword evidence="2 7" id="KW-0963">Cytoplasm</keyword>
<dbReference type="PANTHER" id="PTHR10889">
    <property type="entry name" value="DEOXYRIBOSE-PHOSPHATE ALDOLASE"/>
    <property type="match status" value="1"/>
</dbReference>
<dbReference type="FunFam" id="3.20.20.70:FF:000044">
    <property type="entry name" value="Deoxyribose-phosphate aldolase"/>
    <property type="match status" value="1"/>
</dbReference>
<dbReference type="HAMAP" id="MF_00114">
    <property type="entry name" value="DeoC_type1"/>
    <property type="match status" value="1"/>
</dbReference>
<proteinExistence type="inferred from homology"/>
<evidence type="ECO:0000256" key="3">
    <source>
        <dbReference type="ARBA" id="ARBA00023239"/>
    </source>
</evidence>
<comment type="catalytic activity">
    <reaction evidence="5 7">
        <text>2-deoxy-D-ribose 5-phosphate = D-glyceraldehyde 3-phosphate + acetaldehyde</text>
        <dbReference type="Rhea" id="RHEA:12821"/>
        <dbReference type="ChEBI" id="CHEBI:15343"/>
        <dbReference type="ChEBI" id="CHEBI:59776"/>
        <dbReference type="ChEBI" id="CHEBI:62877"/>
        <dbReference type="EC" id="4.1.2.4"/>
    </reaction>
</comment>
<evidence type="ECO:0000256" key="2">
    <source>
        <dbReference type="ARBA" id="ARBA00022490"/>
    </source>
</evidence>
<dbReference type="Pfam" id="PF01791">
    <property type="entry name" value="DeoC"/>
    <property type="match status" value="1"/>
</dbReference>
<dbReference type="PANTHER" id="PTHR10889:SF1">
    <property type="entry name" value="DEOXYRIBOSE-PHOSPHATE ALDOLASE"/>
    <property type="match status" value="1"/>
</dbReference>
<dbReference type="SUPFAM" id="SSF51569">
    <property type="entry name" value="Aldolase"/>
    <property type="match status" value="1"/>
</dbReference>
<dbReference type="NCBIfam" id="TIGR00126">
    <property type="entry name" value="deoC"/>
    <property type="match status" value="1"/>
</dbReference>
<keyword evidence="3 7" id="KW-0456">Lyase</keyword>
<dbReference type="InterPro" id="IPR002915">
    <property type="entry name" value="DeoC/FbaB/LacD_aldolase"/>
</dbReference>
<dbReference type="InterPro" id="IPR013785">
    <property type="entry name" value="Aldolase_TIM"/>
</dbReference>
<dbReference type="GO" id="GO:0005737">
    <property type="term" value="C:cytoplasm"/>
    <property type="evidence" value="ECO:0007669"/>
    <property type="project" value="UniProtKB-SubCell"/>
</dbReference>
<comment type="pathway">
    <text evidence="7">Carbohydrate degradation; 2-deoxy-D-ribose 1-phosphate degradation; D-glyceraldehyde 3-phosphate and acetaldehyde from 2-deoxy-alpha-D-ribose 1-phosphate: step 2/2.</text>
</comment>
<evidence type="ECO:0000313" key="8">
    <source>
        <dbReference type="EMBL" id="TCK03467.1"/>
    </source>
</evidence>
<comment type="function">
    <text evidence="6 7">Catalyzes a reversible aldol reaction between acetaldehyde and D-glyceraldehyde 3-phosphate to generate 2-deoxy-D-ribose 5-phosphate.</text>
</comment>
<dbReference type="GO" id="GO:0016052">
    <property type="term" value="P:carbohydrate catabolic process"/>
    <property type="evidence" value="ECO:0007669"/>
    <property type="project" value="TreeGrafter"/>
</dbReference>
<accession>A0A4R1G659</accession>
<dbReference type="EMBL" id="SMFV01000005">
    <property type="protein sequence ID" value="TCK03467.1"/>
    <property type="molecule type" value="Genomic_DNA"/>
</dbReference>
<organism evidence="8 9">
    <name type="scientific">Phorcysia thermohydrogeniphila</name>
    <dbReference type="NCBI Taxonomy" id="936138"/>
    <lineage>
        <taxon>Bacteria</taxon>
        <taxon>Pseudomonadati</taxon>
        <taxon>Aquificota</taxon>
        <taxon>Aquificia</taxon>
        <taxon>Desulfurobacteriales</taxon>
        <taxon>Desulfurobacteriaceae</taxon>
        <taxon>Phorcysia</taxon>
    </lineage>
</organism>
<evidence type="ECO:0000256" key="6">
    <source>
        <dbReference type="ARBA" id="ARBA00056337"/>
    </source>
</evidence>
<dbReference type="RefSeq" id="WP_132527467.1">
    <property type="nucleotide sequence ID" value="NZ_SMFV01000005.1"/>
</dbReference>
<dbReference type="InterPro" id="IPR011343">
    <property type="entry name" value="DeoC"/>
</dbReference>
<dbReference type="GO" id="GO:0006018">
    <property type="term" value="P:2-deoxyribose 1-phosphate catabolic process"/>
    <property type="evidence" value="ECO:0007669"/>
    <property type="project" value="UniProtKB-UniRule"/>
</dbReference>
<dbReference type="CDD" id="cd00959">
    <property type="entry name" value="DeoC"/>
    <property type="match status" value="1"/>
</dbReference>
<evidence type="ECO:0000256" key="7">
    <source>
        <dbReference type="HAMAP-Rule" id="MF_00114"/>
    </source>
</evidence>
<keyword evidence="9" id="KW-1185">Reference proteome</keyword>
<feature type="active site" description="Schiff-base intermediate with acetaldehyde" evidence="7">
    <location>
        <position position="151"/>
    </location>
</feature>
<dbReference type="Gene3D" id="3.20.20.70">
    <property type="entry name" value="Aldolase class I"/>
    <property type="match status" value="1"/>
</dbReference>
<dbReference type="OrthoDB" id="9778711at2"/>
<sequence>MTKAILSKIDYSVLKATVTPEKILEAAEETKKYGFATLCVFPKHIPVAREILPTERVCTVIGFPLSAVPTEIKLKEVELSLERGAGELDVVVDLSAVKEGDWARVEDELAKIRKLANGCILKLIFECCYLTEEEKRALCKLAVETGWDYLKTSTGYGSYGATTEDVELLVSCARSKAKVKAAGGIRTLQDAKKFIELGADRIGTSSATRIAEEVLHSREV</sequence>
<evidence type="ECO:0000256" key="5">
    <source>
        <dbReference type="ARBA" id="ARBA00048791"/>
    </source>
</evidence>
<evidence type="ECO:0000256" key="1">
    <source>
        <dbReference type="ARBA" id="ARBA00010936"/>
    </source>
</evidence>
<dbReference type="SMART" id="SM01133">
    <property type="entry name" value="DeoC"/>
    <property type="match status" value="1"/>
</dbReference>
<keyword evidence="4 7" id="KW-0704">Schiff base</keyword>
<dbReference type="PIRSF" id="PIRSF001357">
    <property type="entry name" value="DeoC"/>
    <property type="match status" value="1"/>
</dbReference>
<reference evidence="8 9" key="1">
    <citation type="submission" date="2019-03" db="EMBL/GenBank/DDBJ databases">
        <title>Genomic Encyclopedia of Archaeal and Bacterial Type Strains, Phase II (KMG-II): from individual species to whole genera.</title>
        <authorList>
            <person name="Goeker M."/>
        </authorList>
    </citation>
    <scope>NUCLEOTIDE SEQUENCE [LARGE SCALE GENOMIC DNA]</scope>
    <source>
        <strain evidence="8 9">DSM 24425</strain>
    </source>
</reference>
<dbReference type="InterPro" id="IPR028581">
    <property type="entry name" value="DeoC_typeI"/>
</dbReference>
<comment type="caution">
    <text evidence="8">The sequence shown here is derived from an EMBL/GenBank/DDBJ whole genome shotgun (WGS) entry which is preliminary data.</text>
</comment>
<dbReference type="GO" id="GO:0004139">
    <property type="term" value="F:deoxyribose-phosphate aldolase activity"/>
    <property type="evidence" value="ECO:0007669"/>
    <property type="project" value="UniProtKB-UniRule"/>
</dbReference>
<comment type="similarity">
    <text evidence="1 7">Belongs to the DeoC/FbaB aldolase family. DeoC type 1 subfamily.</text>
</comment>
<dbReference type="Proteomes" id="UP000295777">
    <property type="component" value="Unassembled WGS sequence"/>
</dbReference>
<comment type="subcellular location">
    <subcellularLocation>
        <location evidence="7">Cytoplasm</location>
    </subcellularLocation>
</comment>
<dbReference type="GO" id="GO:0009264">
    <property type="term" value="P:deoxyribonucleotide catabolic process"/>
    <property type="evidence" value="ECO:0007669"/>
    <property type="project" value="UniProtKB-UniRule"/>
</dbReference>
<evidence type="ECO:0000313" key="9">
    <source>
        <dbReference type="Proteomes" id="UP000295777"/>
    </source>
</evidence>
<name>A0A4R1G659_9BACT</name>
<dbReference type="UniPathway" id="UPA00002">
    <property type="reaction ID" value="UER00468"/>
</dbReference>
<gene>
    <name evidence="7" type="primary">deoC</name>
    <name evidence="8" type="ORF">CLV27_1545</name>
</gene>
<dbReference type="EC" id="4.1.2.4" evidence="7"/>
<feature type="active site" description="Proton donor/acceptor" evidence="7">
    <location>
        <position position="89"/>
    </location>
</feature>
<dbReference type="AlphaFoldDB" id="A0A4R1G659"/>